<dbReference type="Proteomes" id="UP000887565">
    <property type="component" value="Unplaced"/>
</dbReference>
<evidence type="ECO:0000313" key="2">
    <source>
        <dbReference type="WBParaSite" id="nRc.2.0.1.t28997-RA"/>
    </source>
</evidence>
<sequence>MMDSVSKPTKV</sequence>
<protein>
    <submittedName>
        <fullName evidence="2">Uncharacterized protein</fullName>
    </submittedName>
</protein>
<proteinExistence type="predicted"/>
<name>A0A915JT39_ROMCU</name>
<evidence type="ECO:0000313" key="1">
    <source>
        <dbReference type="Proteomes" id="UP000887565"/>
    </source>
</evidence>
<reference evidence="2" key="1">
    <citation type="submission" date="2022-11" db="UniProtKB">
        <authorList>
            <consortium name="WormBaseParasite"/>
        </authorList>
    </citation>
    <scope>IDENTIFICATION</scope>
</reference>
<accession>A0A915JT39</accession>
<organism evidence="1 2">
    <name type="scientific">Romanomermis culicivorax</name>
    <name type="common">Nematode worm</name>
    <dbReference type="NCBI Taxonomy" id="13658"/>
    <lineage>
        <taxon>Eukaryota</taxon>
        <taxon>Metazoa</taxon>
        <taxon>Ecdysozoa</taxon>
        <taxon>Nematoda</taxon>
        <taxon>Enoplea</taxon>
        <taxon>Dorylaimia</taxon>
        <taxon>Mermithida</taxon>
        <taxon>Mermithoidea</taxon>
        <taxon>Mermithidae</taxon>
        <taxon>Romanomermis</taxon>
    </lineage>
</organism>
<keyword evidence="1" id="KW-1185">Reference proteome</keyword>
<dbReference type="WBParaSite" id="nRc.2.0.1.t28997-RA">
    <property type="protein sequence ID" value="nRc.2.0.1.t28997-RA"/>
    <property type="gene ID" value="nRc.2.0.1.g28997"/>
</dbReference>